<dbReference type="PANTHER" id="PTHR47089:SF1">
    <property type="entry name" value="GUANOSINE ABC TRANSPORTER PERMEASE PROTEIN NUPP"/>
    <property type="match status" value="1"/>
</dbReference>
<protein>
    <submittedName>
        <fullName evidence="7">Simple sugar transport system permease protein</fullName>
    </submittedName>
</protein>
<name>A0A1G8IDB2_9FIRM</name>
<dbReference type="PANTHER" id="PTHR47089">
    <property type="entry name" value="ABC TRANSPORTER, PERMEASE PROTEIN"/>
    <property type="match status" value="1"/>
</dbReference>
<evidence type="ECO:0000256" key="3">
    <source>
        <dbReference type="ARBA" id="ARBA00022692"/>
    </source>
</evidence>
<evidence type="ECO:0000256" key="1">
    <source>
        <dbReference type="ARBA" id="ARBA00004651"/>
    </source>
</evidence>
<accession>A0A1G8IDB2</accession>
<dbReference type="AlphaFoldDB" id="A0A1G8IDB2"/>
<keyword evidence="2" id="KW-1003">Cell membrane</keyword>
<evidence type="ECO:0000313" key="8">
    <source>
        <dbReference type="Proteomes" id="UP000198656"/>
    </source>
</evidence>
<evidence type="ECO:0000256" key="4">
    <source>
        <dbReference type="ARBA" id="ARBA00022989"/>
    </source>
</evidence>
<sequence>MKQFGKLLSYLGIAFLTLSISILLILLVGSSVTQAFSSFLSGIFGSFYSVSEVMVKATPLILTGLGVAVGSRSGFINIGAEGQLYMGAIAVTFIAFWLNDLPAMVMIPLVILGGFVFGGIWSVIPGFLKARFGISEVITTLMFNYIALSIVGILVRTLLKDPASSLPMSAFLPDGATLPTLISTTRLHAGILVALISVVLVWLLVWKTPTGYEMRAVGLNPRASKCAGISVYKNIILSSLISGGLAGIAGVCEVSGLHHKLLEGISPGYGYIAIIVALLGKNHPVGVVISALGIAALQVGSLGMQRMAGVPTSISSIIMGVVVLLILARKSLFRRLLTDE</sequence>
<dbReference type="RefSeq" id="WP_092335245.1">
    <property type="nucleotide sequence ID" value="NZ_FNCP01000028.1"/>
</dbReference>
<gene>
    <name evidence="7" type="ORF">SAMN05443529_12843</name>
</gene>
<feature type="transmembrane region" description="Helical" evidence="6">
    <location>
        <begin position="7"/>
        <end position="27"/>
    </location>
</feature>
<dbReference type="Pfam" id="PF02653">
    <property type="entry name" value="BPD_transp_2"/>
    <property type="match status" value="1"/>
</dbReference>
<keyword evidence="7" id="KW-0813">Transport</keyword>
<feature type="transmembrane region" description="Helical" evidence="6">
    <location>
        <begin position="187"/>
        <end position="206"/>
    </location>
</feature>
<dbReference type="GO" id="GO:0005886">
    <property type="term" value="C:plasma membrane"/>
    <property type="evidence" value="ECO:0007669"/>
    <property type="project" value="UniProtKB-SubCell"/>
</dbReference>
<dbReference type="InterPro" id="IPR001851">
    <property type="entry name" value="ABC_transp_permease"/>
</dbReference>
<evidence type="ECO:0000256" key="5">
    <source>
        <dbReference type="ARBA" id="ARBA00023136"/>
    </source>
</evidence>
<reference evidence="8" key="1">
    <citation type="submission" date="2016-10" db="EMBL/GenBank/DDBJ databases">
        <authorList>
            <person name="Varghese N."/>
            <person name="Submissions S."/>
        </authorList>
    </citation>
    <scope>NUCLEOTIDE SEQUENCE [LARGE SCALE GENOMIC DNA]</scope>
    <source>
        <strain evidence="8">DSM 8344</strain>
    </source>
</reference>
<keyword evidence="7" id="KW-0762">Sugar transport</keyword>
<feature type="transmembrane region" description="Helical" evidence="6">
    <location>
        <begin position="47"/>
        <end position="70"/>
    </location>
</feature>
<dbReference type="OrthoDB" id="45037at2"/>
<dbReference type="STRING" id="1121419.SAMN05443529_12843"/>
<feature type="transmembrane region" description="Helical" evidence="6">
    <location>
        <begin position="140"/>
        <end position="159"/>
    </location>
</feature>
<evidence type="ECO:0000256" key="6">
    <source>
        <dbReference type="SAM" id="Phobius"/>
    </source>
</evidence>
<feature type="transmembrane region" description="Helical" evidence="6">
    <location>
        <begin position="105"/>
        <end position="128"/>
    </location>
</feature>
<keyword evidence="5 6" id="KW-0472">Membrane</keyword>
<keyword evidence="8" id="KW-1185">Reference proteome</keyword>
<feature type="transmembrane region" description="Helical" evidence="6">
    <location>
        <begin position="227"/>
        <end position="249"/>
    </location>
</feature>
<keyword evidence="3 6" id="KW-0812">Transmembrane</keyword>
<dbReference type="GO" id="GO:0022857">
    <property type="term" value="F:transmembrane transporter activity"/>
    <property type="evidence" value="ECO:0007669"/>
    <property type="project" value="InterPro"/>
</dbReference>
<feature type="transmembrane region" description="Helical" evidence="6">
    <location>
        <begin position="82"/>
        <end position="99"/>
    </location>
</feature>
<feature type="transmembrane region" description="Helical" evidence="6">
    <location>
        <begin position="310"/>
        <end position="328"/>
    </location>
</feature>
<evidence type="ECO:0000256" key="2">
    <source>
        <dbReference type="ARBA" id="ARBA00022475"/>
    </source>
</evidence>
<comment type="subcellular location">
    <subcellularLocation>
        <location evidence="1">Cell membrane</location>
        <topology evidence="1">Multi-pass membrane protein</topology>
    </subcellularLocation>
</comment>
<proteinExistence type="predicted"/>
<keyword evidence="4 6" id="KW-1133">Transmembrane helix</keyword>
<dbReference type="CDD" id="cd06580">
    <property type="entry name" value="TM_PBP1_transp_TpRbsC_like"/>
    <property type="match status" value="1"/>
</dbReference>
<evidence type="ECO:0000313" key="7">
    <source>
        <dbReference type="EMBL" id="SDI16915.1"/>
    </source>
</evidence>
<dbReference type="EMBL" id="FNCP01000028">
    <property type="protein sequence ID" value="SDI16915.1"/>
    <property type="molecule type" value="Genomic_DNA"/>
</dbReference>
<organism evidence="7 8">
    <name type="scientific">Desulfosporosinus hippei DSM 8344</name>
    <dbReference type="NCBI Taxonomy" id="1121419"/>
    <lineage>
        <taxon>Bacteria</taxon>
        <taxon>Bacillati</taxon>
        <taxon>Bacillota</taxon>
        <taxon>Clostridia</taxon>
        <taxon>Eubacteriales</taxon>
        <taxon>Desulfitobacteriaceae</taxon>
        <taxon>Desulfosporosinus</taxon>
    </lineage>
</organism>
<dbReference type="Proteomes" id="UP000198656">
    <property type="component" value="Unassembled WGS sequence"/>
</dbReference>